<feature type="domain" description="DNA polymerase zeta catalytic subunit N-terminal" evidence="1">
    <location>
        <begin position="9"/>
        <end position="64"/>
    </location>
</feature>
<dbReference type="GO" id="GO:0003887">
    <property type="term" value="F:DNA-directed DNA polymerase activity"/>
    <property type="evidence" value="ECO:0007669"/>
    <property type="project" value="TreeGrafter"/>
</dbReference>
<dbReference type="InterPro" id="IPR056447">
    <property type="entry name" value="REV3_N"/>
</dbReference>
<sequence length="138" mass="15480">MNDEDVEELRVEAVVVDYYMSSPLPAGAVEKLPASPCYLRAREVPVVRIFGATPAGQKALVHVHGMFPYFYFRAEDDPDFEDPERLRTLLPRLAKDIEAANASKQQQRQQNNGNATAKFNPCKIIAKVGDETMEIIVE</sequence>
<evidence type="ECO:0000313" key="3">
    <source>
        <dbReference type="Proteomes" id="UP000688947"/>
    </source>
</evidence>
<gene>
    <name evidence="2" type="ORF">JG687_00000161</name>
</gene>
<dbReference type="GO" id="GO:0005634">
    <property type="term" value="C:nucleus"/>
    <property type="evidence" value="ECO:0007669"/>
    <property type="project" value="TreeGrafter"/>
</dbReference>
<dbReference type="Proteomes" id="UP000688947">
    <property type="component" value="Unassembled WGS sequence"/>
</dbReference>
<dbReference type="Pfam" id="PF24065">
    <property type="entry name" value="REV3_N"/>
    <property type="match status" value="1"/>
</dbReference>
<evidence type="ECO:0000313" key="2">
    <source>
        <dbReference type="EMBL" id="KAG6974769.1"/>
    </source>
</evidence>
<evidence type="ECO:0000259" key="1">
    <source>
        <dbReference type="Pfam" id="PF24065"/>
    </source>
</evidence>
<dbReference type="VEuPathDB" id="FungiDB:PC110_g779"/>
<dbReference type="InterPro" id="IPR030559">
    <property type="entry name" value="PolZ_Rev3"/>
</dbReference>
<dbReference type="GO" id="GO:0016035">
    <property type="term" value="C:zeta DNA polymerase complex"/>
    <property type="evidence" value="ECO:0007669"/>
    <property type="project" value="InterPro"/>
</dbReference>
<protein>
    <recommendedName>
        <fullName evidence="1">DNA polymerase zeta catalytic subunit N-terminal domain-containing protein</fullName>
    </recommendedName>
</protein>
<dbReference type="OrthoDB" id="158676at2759"/>
<comment type="caution">
    <text evidence="2">The sequence shown here is derived from an EMBL/GenBank/DDBJ whole genome shotgun (WGS) entry which is preliminary data.</text>
</comment>
<dbReference type="EMBL" id="JAENGZ010000003">
    <property type="protein sequence ID" value="KAG6974769.1"/>
    <property type="molecule type" value="Genomic_DNA"/>
</dbReference>
<dbReference type="PANTHER" id="PTHR45812:SF1">
    <property type="entry name" value="DNA POLYMERASE ZETA CATALYTIC SUBUNIT"/>
    <property type="match status" value="1"/>
</dbReference>
<dbReference type="PANTHER" id="PTHR45812">
    <property type="entry name" value="DNA POLYMERASE ZETA CATALYTIC SUBUNIT"/>
    <property type="match status" value="1"/>
</dbReference>
<reference evidence="2" key="1">
    <citation type="submission" date="2021-01" db="EMBL/GenBank/DDBJ databases">
        <title>Phytophthora aleatoria, a newly-described species from Pinus radiata is distinct from Phytophthora cactorum isolates based on comparative genomics.</title>
        <authorList>
            <person name="Mcdougal R."/>
            <person name="Panda P."/>
            <person name="Williams N."/>
            <person name="Studholme D.J."/>
        </authorList>
    </citation>
    <scope>NUCLEOTIDE SEQUENCE</scope>
    <source>
        <strain evidence="2">NZFS 3830</strain>
    </source>
</reference>
<accession>A0A8T1V0P4</accession>
<proteinExistence type="predicted"/>
<dbReference type="GO" id="GO:0042276">
    <property type="term" value="P:error-prone translesion synthesis"/>
    <property type="evidence" value="ECO:0007669"/>
    <property type="project" value="TreeGrafter"/>
</dbReference>
<organism evidence="2 3">
    <name type="scientific">Phytophthora cactorum</name>
    <dbReference type="NCBI Taxonomy" id="29920"/>
    <lineage>
        <taxon>Eukaryota</taxon>
        <taxon>Sar</taxon>
        <taxon>Stramenopiles</taxon>
        <taxon>Oomycota</taxon>
        <taxon>Peronosporomycetes</taxon>
        <taxon>Peronosporales</taxon>
        <taxon>Peronosporaceae</taxon>
        <taxon>Phytophthora</taxon>
    </lineage>
</organism>
<name>A0A8T1V0P4_9STRA</name>
<dbReference type="AlphaFoldDB" id="A0A8T1V0P4"/>
<dbReference type="GO" id="GO:0000724">
    <property type="term" value="P:double-strand break repair via homologous recombination"/>
    <property type="evidence" value="ECO:0007669"/>
    <property type="project" value="TreeGrafter"/>
</dbReference>